<dbReference type="Gene3D" id="3.40.220.10">
    <property type="entry name" value="Leucine Aminopeptidase, subunit E, domain 1"/>
    <property type="match status" value="1"/>
</dbReference>
<feature type="region of interest" description="Disordered" evidence="1">
    <location>
        <begin position="1"/>
        <end position="34"/>
    </location>
</feature>
<dbReference type="STRING" id="1561998.A0A1I7V062"/>
<evidence type="ECO:0000313" key="2">
    <source>
        <dbReference type="Proteomes" id="UP000095282"/>
    </source>
</evidence>
<organism evidence="2 3">
    <name type="scientific">Caenorhabditis tropicalis</name>
    <dbReference type="NCBI Taxonomy" id="1561998"/>
    <lineage>
        <taxon>Eukaryota</taxon>
        <taxon>Metazoa</taxon>
        <taxon>Ecdysozoa</taxon>
        <taxon>Nematoda</taxon>
        <taxon>Chromadorea</taxon>
        <taxon>Rhabditida</taxon>
        <taxon>Rhabditina</taxon>
        <taxon>Rhabditomorpha</taxon>
        <taxon>Rhabditoidea</taxon>
        <taxon>Rhabditidae</taxon>
        <taxon>Peloderinae</taxon>
        <taxon>Caenorhabditis</taxon>
    </lineage>
</organism>
<feature type="compositionally biased region" description="Acidic residues" evidence="1">
    <location>
        <begin position="1198"/>
        <end position="1208"/>
    </location>
</feature>
<feature type="compositionally biased region" description="Basic and acidic residues" evidence="1">
    <location>
        <begin position="1"/>
        <end position="16"/>
    </location>
</feature>
<keyword evidence="2" id="KW-1185">Reference proteome</keyword>
<feature type="compositionally biased region" description="Basic residues" evidence="1">
    <location>
        <begin position="119"/>
        <end position="129"/>
    </location>
</feature>
<accession>A0A1I7V062</accession>
<reference evidence="3" key="1">
    <citation type="submission" date="2016-11" db="UniProtKB">
        <authorList>
            <consortium name="WormBaseParasite"/>
        </authorList>
    </citation>
    <scope>IDENTIFICATION</scope>
</reference>
<protein>
    <submittedName>
        <fullName evidence="3">ATP-dependent DNA helicase</fullName>
    </submittedName>
</protein>
<dbReference type="SUPFAM" id="SSF52949">
    <property type="entry name" value="Macro domain-like"/>
    <property type="match status" value="1"/>
</dbReference>
<dbReference type="eggNOG" id="KOG0987">
    <property type="taxonomic scope" value="Eukaryota"/>
</dbReference>
<feature type="region of interest" description="Disordered" evidence="1">
    <location>
        <begin position="66"/>
        <end position="159"/>
    </location>
</feature>
<feature type="compositionally biased region" description="Basic and acidic residues" evidence="1">
    <location>
        <begin position="99"/>
        <end position="118"/>
    </location>
</feature>
<feature type="region of interest" description="Disordered" evidence="1">
    <location>
        <begin position="1177"/>
        <end position="1210"/>
    </location>
</feature>
<feature type="region of interest" description="Disordered" evidence="1">
    <location>
        <begin position="1358"/>
        <end position="1377"/>
    </location>
</feature>
<evidence type="ECO:0000313" key="3">
    <source>
        <dbReference type="WBParaSite" id="Csp11.Scaffold630.g21084.t1"/>
    </source>
</evidence>
<dbReference type="InterPro" id="IPR043472">
    <property type="entry name" value="Macro_dom-like"/>
</dbReference>
<sequence length="1377" mass="161306">MPPKRTDKQRAKEAERKRRYREQRKRNEEEITSNDETLSISIGANSELNFDSESCGKIKDMTVQQKREYNRRKAAERRDRIKYLEVDLDVKSKSSVHSEAGKSSDEEPPMKRARDVTQKKRATPSRKRQRTEEESANDETMTKDAREEETEEPDPSETKNCKVRFGLIDIFQVETDAIVIPHFKFTKKKDESKELTEMRATLSRFNKEQHSKFDQLIKSDESKHELESHGCVHFRWQPEPRSPLFRVRELKRSSFHVTVPSLKQESDFSTVTECRLRAAYLSCLLEADKREELSLAFPILGQNVCPVRSAVIALQTIFAYMHAVKFTGLKLIYIVTNVEKVYDSIGKALSYIREFDLRFWTTEEYLRYEQKIFDRLKEERYFGTIPGTDLVWRCFKLSQQRGRFDKNTKKLIAINNTMAKRTGVPKHNFMILKYRLDDRLFARHYIDNGVGDGVAHSFNMLDMRHRLINFCGSNQILRKVWILSYYHMFFEEHSGDSVEVDWKSDQCKERKKLFNHLKLVHGKIVKIWNDVVEFAPFKCDCKCSFETSGCHEKMIVFLTKLSHPDFVIDEWTLNKNTFIFDSETSQQLNAIPKFKPRGVPRMPEGRKAIFVESVRQQKAKIQMRVKLWMDARTTLFQDQQEKLTGIIDEERLDKAVGEETAPASYNPAEYDKIIESDKDKDKHSKQLMKDFQEADENFVKTKNANDDAEHTEATRDLDKCMDALDANRYIRHFLKDLEQERTLRNRYFRNYSPFIMMLNYPPVPDMDVLEATESLWEKEDGREVSVDEFLRSKLEQLKLQRFNVPFDRPPYDPYDSPDLSFIENTEKDPLEEKYPEPIDIGDPIVPCPFCGALLFEGEKNYSCCKSGAVWIPPIKKLPKEVDQIFDKVHRSVLLEANALFSMASIQYDRVTQARGGVQSFKNKGTISCHPSAIYAWDKDRPAFANFITLNMSNEGIAAERLRRVKGKYNKHLKQIFVDIQKYMDKHNKLYEAYKSMSQIEKELREDEATKDLLENNKIEFRIVPPGELNDDQIKALQAHNGVYARPSRMGKSYVSVAYTWNADDMIPLPRGLKIYPKNPKTPQQPLSIYSDMCDQMSYPLFFPDGVGGWGLHKYPRLNKKTQKNVPTFIERVKAHLEELKEQGENPADYYDLDKDEVIREIVEEMFHKRKTKKRKARADYSHLSNCDDQSRSHSSSSYDDDDNDSIEDDPQKLSEDELMELAMLEHFENEPLNEDEVAYRPNIEYIERGGEIYPFINRKKPLKEIPYVLVRSNPFENLNEDEEDHFEPDDYWRYYEDQMGDEEAGGLSGGTTPEQVVDRYRDGTDDYSDAFTDLNSNDDPPRRGFRHWMNNLIQRFRSSSVRDQPKRSSNTTLNKSI</sequence>
<proteinExistence type="predicted"/>
<name>A0A1I7V062_9PELO</name>
<dbReference type="Proteomes" id="UP000095282">
    <property type="component" value="Unplaced"/>
</dbReference>
<feature type="compositionally biased region" description="Basic and acidic residues" evidence="1">
    <location>
        <begin position="66"/>
        <end position="92"/>
    </location>
</feature>
<dbReference type="WBParaSite" id="Csp11.Scaffold630.g21084.t1">
    <property type="protein sequence ID" value="Csp11.Scaffold630.g21084.t1"/>
    <property type="gene ID" value="Csp11.Scaffold630.g21084"/>
</dbReference>
<evidence type="ECO:0000256" key="1">
    <source>
        <dbReference type="SAM" id="MobiDB-lite"/>
    </source>
</evidence>